<evidence type="ECO:0000259" key="1">
    <source>
        <dbReference type="PROSITE" id="PS50404"/>
    </source>
</evidence>
<organism evidence="2 3">
    <name type="scientific">Rhizopus stolonifer</name>
    <name type="common">Rhizopus nigricans</name>
    <dbReference type="NCBI Taxonomy" id="4846"/>
    <lineage>
        <taxon>Eukaryota</taxon>
        <taxon>Fungi</taxon>
        <taxon>Fungi incertae sedis</taxon>
        <taxon>Mucoromycota</taxon>
        <taxon>Mucoromycotina</taxon>
        <taxon>Mucoromycetes</taxon>
        <taxon>Mucorales</taxon>
        <taxon>Mucorineae</taxon>
        <taxon>Rhizopodaceae</taxon>
        <taxon>Rhizopus</taxon>
    </lineage>
</organism>
<keyword evidence="3" id="KW-1185">Reference proteome</keyword>
<dbReference type="SUPFAM" id="SSF52833">
    <property type="entry name" value="Thioredoxin-like"/>
    <property type="match status" value="1"/>
</dbReference>
<accession>A0A367J689</accession>
<evidence type="ECO:0000313" key="2">
    <source>
        <dbReference type="EMBL" id="RCH85472.1"/>
    </source>
</evidence>
<dbReference type="STRING" id="4846.A0A367J689"/>
<gene>
    <name evidence="2" type="ORF">CU098_008772</name>
</gene>
<proteinExistence type="predicted"/>
<dbReference type="Gene3D" id="1.20.1050.10">
    <property type="match status" value="1"/>
</dbReference>
<dbReference type="InterPro" id="IPR036249">
    <property type="entry name" value="Thioredoxin-like_sf"/>
</dbReference>
<protein>
    <recommendedName>
        <fullName evidence="1">GST N-terminal domain-containing protein</fullName>
    </recommendedName>
</protein>
<dbReference type="Proteomes" id="UP000253551">
    <property type="component" value="Unassembled WGS sequence"/>
</dbReference>
<dbReference type="OrthoDB" id="202840at2759"/>
<sequence length="301" mass="33600">VAWALNYKKVDYKQVLISRVEPRPERRPLDGGYRRTPIVQIGNHTYCDTKSIFAELERRFPEPSFYPTGPHGEPTESLVKSFGRWLDSALFMSLVTQLPADALDDAFLKDRGEFLKRDLDRATLKSKAPFLRPALKAELELLQTFVAERSENGDKWVLGTDALSLLDLHVAMSTWFASGLVGNDWVKENFGVLNNHLGKTLAYVKAEEATSKVAIEAKEAIEIAKKEELEVVEAKHDGSLPIQLGTTVSVIPTDTGVVPSVGNLVYSTTEETIIEHKDNEYGTTVYIHFPVIGYIVVPVQN</sequence>
<dbReference type="PROSITE" id="PS50404">
    <property type="entry name" value="GST_NTER"/>
    <property type="match status" value="1"/>
</dbReference>
<dbReference type="EMBL" id="PJQM01004163">
    <property type="protein sequence ID" value="RCH85472.1"/>
    <property type="molecule type" value="Genomic_DNA"/>
</dbReference>
<feature type="domain" description="GST N-terminal" evidence="1">
    <location>
        <begin position="1"/>
        <end position="64"/>
    </location>
</feature>
<comment type="caution">
    <text evidence="2">The sequence shown here is derived from an EMBL/GenBank/DDBJ whole genome shotgun (WGS) entry which is preliminary data.</text>
</comment>
<dbReference type="Gene3D" id="3.40.30.110">
    <property type="match status" value="1"/>
</dbReference>
<name>A0A367J689_RHIST</name>
<evidence type="ECO:0000313" key="3">
    <source>
        <dbReference type="Proteomes" id="UP000253551"/>
    </source>
</evidence>
<dbReference type="Pfam" id="PF13417">
    <property type="entry name" value="GST_N_3"/>
    <property type="match status" value="1"/>
</dbReference>
<dbReference type="AlphaFoldDB" id="A0A367J689"/>
<reference evidence="2 3" key="1">
    <citation type="journal article" date="2018" name="G3 (Bethesda)">
        <title>Phylogenetic and Phylogenomic Definition of Rhizopus Species.</title>
        <authorList>
            <person name="Gryganskyi A.P."/>
            <person name="Golan J."/>
            <person name="Dolatabadi S."/>
            <person name="Mondo S."/>
            <person name="Robb S."/>
            <person name="Idnurm A."/>
            <person name="Muszewska A."/>
            <person name="Steczkiewicz K."/>
            <person name="Masonjones S."/>
            <person name="Liao H.L."/>
            <person name="Gajdeczka M.T."/>
            <person name="Anike F."/>
            <person name="Vuek A."/>
            <person name="Anishchenko I.M."/>
            <person name="Voigt K."/>
            <person name="de Hoog G.S."/>
            <person name="Smith M.E."/>
            <person name="Heitman J."/>
            <person name="Vilgalys R."/>
            <person name="Stajich J.E."/>
        </authorList>
    </citation>
    <scope>NUCLEOTIDE SEQUENCE [LARGE SCALE GENOMIC DNA]</scope>
    <source>
        <strain evidence="2 3">LSU 92-RS-03</strain>
    </source>
</reference>
<feature type="non-terminal residue" evidence="2">
    <location>
        <position position="1"/>
    </location>
</feature>
<dbReference type="InterPro" id="IPR004045">
    <property type="entry name" value="Glutathione_S-Trfase_N"/>
</dbReference>